<dbReference type="HOGENOM" id="CLU_246769_0_0_1"/>
<dbReference type="SMART" id="SM00333">
    <property type="entry name" value="TUDOR"/>
    <property type="match status" value="4"/>
</dbReference>
<dbReference type="InterPro" id="IPR002999">
    <property type="entry name" value="Tudor"/>
</dbReference>
<dbReference type="PANTHER" id="PTHR16442:SF1">
    <property type="entry name" value="RING FINGER PROTEIN 17"/>
    <property type="match status" value="1"/>
</dbReference>
<dbReference type="KEGG" id="dpx:DAPPUDRAFT_303118"/>
<dbReference type="Gene3D" id="2.30.30.140">
    <property type="match status" value="4"/>
</dbReference>
<dbReference type="GO" id="GO:0005737">
    <property type="term" value="C:cytoplasm"/>
    <property type="evidence" value="ECO:0007669"/>
    <property type="project" value="UniProtKB-ARBA"/>
</dbReference>
<feature type="domain" description="Tudor" evidence="2">
    <location>
        <begin position="1391"/>
        <end position="1449"/>
    </location>
</feature>
<feature type="region of interest" description="Disordered" evidence="1">
    <location>
        <begin position="1077"/>
        <end position="1100"/>
    </location>
</feature>
<dbReference type="InParanoid" id="E9FSQ7"/>
<name>E9FSQ7_DAPPU</name>
<dbReference type="eggNOG" id="KOG2039">
    <property type="taxonomic scope" value="Eukaryota"/>
</dbReference>
<dbReference type="Pfam" id="PF00567">
    <property type="entry name" value="TUDOR"/>
    <property type="match status" value="4"/>
</dbReference>
<dbReference type="EMBL" id="GL732524">
    <property type="protein sequence ID" value="EFX89780.1"/>
    <property type="molecule type" value="Genomic_DNA"/>
</dbReference>
<feature type="compositionally biased region" description="Basic and acidic residues" evidence="1">
    <location>
        <begin position="1021"/>
        <end position="1043"/>
    </location>
</feature>
<evidence type="ECO:0000313" key="3">
    <source>
        <dbReference type="EMBL" id="EFX89780.1"/>
    </source>
</evidence>
<sequence>MESQVNEAGVNDDMEIVVNCEKHVIDEVTATSVCNEVPAQKSRQDAIVDCSPNSEEDDENSMLLEIESSKSQASEVAAGEGCVLQLESNHENEDVIIEQENKTDHHETIENAAKSCTPPSTPGENVTSDQLQNAVEFVQLLEADFIPPKENQISKQLIQEIQVPPFQVAEACEKKALAHEGTVDAVKDKESSCLEKILTKNLSELSVNEEFNGAETTKDDHHDDKISVEESDAVVLETTASIQEVNVENAANSHLEPVDEDPISMRFTLLKKRVDRSLTLCSKSLVEDFLSVKKFFEEIDQQETLLQEMASQADLLKSILESAEQLPEELKVSVLDHLEACFNGGHWLEKSVKTKQLAECRQLLNKIYVSLRYSGILKVKTIIEQHSQGTPKSPVPGPSREDVQEASCDPFLVTVSHIVDPGEFYIVRFCDKARLDRILSELRDNASSYPIPLEVTPGIVYGVCNSGLNWFRGSCGKQCGNRVIGDNPAEILYEFFMIDQGHHEQIPASSMRILPRELSNYPPFAYECTLNHNFQGAPWSIQATTLFKQMTRQSLMNMKVFSQHGGVLEVDLAQLISFGEAANIVSVRDAIFFSHRPSSTEPPKKKFKQKFAVEELDHSKQFSVIVTAAESPSNIYFQVEDEQLTEYRQTKQELQTEMENASTPLSFSQIQKGCICAAIYRGLWYRCMIEDIYQHNKVLIFYVDTGHRQGVNCSDCFTLPERFFHLPAQAIRCKLDGIICKNPRAPMAYKNRRNQVKWSRESIEMVHGYRGLRGVVIVEHWMYGDVGRLDRELTACVVLYKDGENSSLNFCLSHNDYVATNKNQSHPEHATIRSSLAAQRRISQSTSINSVGSGSCVPSTDVSIASPIPSEISTLSQPLICTSDPISTDPISIETDVQVSRGGKKGQCDFYQHEDGESTQSASAPSCSFDHLSSTDQPLVGDPLSAGNVSELLPSVNSATNAQESIACDVSSSTQLPVSASEANAILVNEAANGSNIEAPDCIPNPWNHYEFQFVKASTSESRKNDKSGNKPMDKPPLEDFRRVSNPGVGPLAQDTLTNLTSKMTLQSPAVHPTILATTSNQQDKRNANKTDTNPDGASSVKCIDDADIMSTQGTQPDCETSIKVSFVWIDSPDAIFFRTADMQSQFQDLRYNLKKHYGGRKKRSQGDFDVGFRCAVIAERSWWRAEVVCVENFPSCKVSLVDTGYQRTVNARAIYPLSSEFDEIKRLILMCSLCDVYSGTSDEKWKDETINYIRDRLTGSEVIHILKRGPESKCSPFPIMCLYEYDVEGGPLQFPGVTRINLNEELVEMGLAFPHSSKPSPLPKFVAKIPTWKLPESPKLDSAFWGFVTWVNLEAEIFLHDVKFSEELKEITKWLNDAYMDTEPSLADLNCSPGDLCIARYKVDKQWCRGIVKRICQPGTVEVFFVDYGTLDAVDCHDIRLKIMLEEVPVIAISCKLFNVRPLANTDGKLEWQEEILNRIHEEIVETEYRIHVKGRGRPLPIVMLTNKQKSYSDLLVERNWAENIDPSLKNKRKKKYGKKK</sequence>
<evidence type="ECO:0000313" key="4">
    <source>
        <dbReference type="Proteomes" id="UP000000305"/>
    </source>
</evidence>
<dbReference type="SUPFAM" id="SSF63748">
    <property type="entry name" value="Tudor/PWWP/MBT"/>
    <property type="match status" value="4"/>
</dbReference>
<feature type="region of interest" description="Disordered" evidence="1">
    <location>
        <begin position="914"/>
        <end position="940"/>
    </location>
</feature>
<dbReference type="Proteomes" id="UP000000305">
    <property type="component" value="Unassembled WGS sequence"/>
</dbReference>
<evidence type="ECO:0000256" key="1">
    <source>
        <dbReference type="SAM" id="MobiDB-lite"/>
    </source>
</evidence>
<dbReference type="Gene3D" id="2.40.50.90">
    <property type="match status" value="3"/>
</dbReference>
<gene>
    <name evidence="3" type="ORF">DAPPUDRAFT_303118</name>
</gene>
<dbReference type="PANTHER" id="PTHR16442">
    <property type="entry name" value="RING FINGER PROTEIN 17"/>
    <property type="match status" value="1"/>
</dbReference>
<evidence type="ECO:0000259" key="2">
    <source>
        <dbReference type="PROSITE" id="PS50304"/>
    </source>
</evidence>
<feature type="domain" description="Tudor" evidence="2">
    <location>
        <begin position="1168"/>
        <end position="1225"/>
    </location>
</feature>
<protein>
    <recommendedName>
        <fullName evidence="2">Tudor domain-containing protein</fullName>
    </recommendedName>
</protein>
<dbReference type="STRING" id="6669.E9FSQ7"/>
<dbReference type="PROSITE" id="PS50304">
    <property type="entry name" value="TUDOR"/>
    <property type="match status" value="3"/>
</dbReference>
<proteinExistence type="predicted"/>
<dbReference type="OrthoDB" id="5800423at2759"/>
<reference evidence="3 4" key="1">
    <citation type="journal article" date="2011" name="Science">
        <title>The ecoresponsive genome of Daphnia pulex.</title>
        <authorList>
            <person name="Colbourne J.K."/>
            <person name="Pfrender M.E."/>
            <person name="Gilbert D."/>
            <person name="Thomas W.K."/>
            <person name="Tucker A."/>
            <person name="Oakley T.H."/>
            <person name="Tokishita S."/>
            <person name="Aerts A."/>
            <person name="Arnold G.J."/>
            <person name="Basu M.K."/>
            <person name="Bauer D.J."/>
            <person name="Caceres C.E."/>
            <person name="Carmel L."/>
            <person name="Casola C."/>
            <person name="Choi J.H."/>
            <person name="Detter J.C."/>
            <person name="Dong Q."/>
            <person name="Dusheyko S."/>
            <person name="Eads B.D."/>
            <person name="Frohlich T."/>
            <person name="Geiler-Samerotte K.A."/>
            <person name="Gerlach D."/>
            <person name="Hatcher P."/>
            <person name="Jogdeo S."/>
            <person name="Krijgsveld J."/>
            <person name="Kriventseva E.V."/>
            <person name="Kultz D."/>
            <person name="Laforsch C."/>
            <person name="Lindquist E."/>
            <person name="Lopez J."/>
            <person name="Manak J.R."/>
            <person name="Muller J."/>
            <person name="Pangilinan J."/>
            <person name="Patwardhan R.P."/>
            <person name="Pitluck S."/>
            <person name="Pritham E.J."/>
            <person name="Rechtsteiner A."/>
            <person name="Rho M."/>
            <person name="Rogozin I.B."/>
            <person name="Sakarya O."/>
            <person name="Salamov A."/>
            <person name="Schaack S."/>
            <person name="Shapiro H."/>
            <person name="Shiga Y."/>
            <person name="Skalitzky C."/>
            <person name="Smith Z."/>
            <person name="Souvorov A."/>
            <person name="Sung W."/>
            <person name="Tang Z."/>
            <person name="Tsuchiya D."/>
            <person name="Tu H."/>
            <person name="Vos H."/>
            <person name="Wang M."/>
            <person name="Wolf Y.I."/>
            <person name="Yamagata H."/>
            <person name="Yamada T."/>
            <person name="Ye Y."/>
            <person name="Shaw J.R."/>
            <person name="Andrews J."/>
            <person name="Crease T.J."/>
            <person name="Tang H."/>
            <person name="Lucas S.M."/>
            <person name="Robertson H.M."/>
            <person name="Bork P."/>
            <person name="Koonin E.V."/>
            <person name="Zdobnov E.M."/>
            <person name="Grigoriev I.V."/>
            <person name="Lynch M."/>
            <person name="Boore J.L."/>
        </authorList>
    </citation>
    <scope>NUCLEOTIDE SEQUENCE [LARGE SCALE GENOMIC DNA]</scope>
</reference>
<feature type="domain" description="Tudor" evidence="2">
    <location>
        <begin position="669"/>
        <end position="726"/>
    </location>
</feature>
<feature type="region of interest" description="Disordered" evidence="1">
    <location>
        <begin position="1018"/>
        <end position="1050"/>
    </location>
</feature>
<feature type="compositionally biased region" description="Polar residues" evidence="1">
    <location>
        <begin position="918"/>
        <end position="937"/>
    </location>
</feature>
<keyword evidence="4" id="KW-1185">Reference proteome</keyword>
<dbReference type="InterPro" id="IPR035437">
    <property type="entry name" value="SNase_OB-fold_sf"/>
</dbReference>
<organism evidence="3 4">
    <name type="scientific">Daphnia pulex</name>
    <name type="common">Water flea</name>
    <dbReference type="NCBI Taxonomy" id="6669"/>
    <lineage>
        <taxon>Eukaryota</taxon>
        <taxon>Metazoa</taxon>
        <taxon>Ecdysozoa</taxon>
        <taxon>Arthropoda</taxon>
        <taxon>Crustacea</taxon>
        <taxon>Branchiopoda</taxon>
        <taxon>Diplostraca</taxon>
        <taxon>Cladocera</taxon>
        <taxon>Anomopoda</taxon>
        <taxon>Daphniidae</taxon>
        <taxon>Daphnia</taxon>
    </lineage>
</organism>
<accession>E9FSQ7</accession>